<name>A0ABX2ZXQ5_9GAMM</name>
<organism evidence="1 2">
    <name type="scientific">Piscirickettsia litoralis</name>
    <dbReference type="NCBI Taxonomy" id="1891921"/>
    <lineage>
        <taxon>Bacteria</taxon>
        <taxon>Pseudomonadati</taxon>
        <taxon>Pseudomonadota</taxon>
        <taxon>Gammaproteobacteria</taxon>
        <taxon>Thiotrichales</taxon>
        <taxon>Piscirickettsiaceae</taxon>
        <taxon>Piscirickettsia</taxon>
    </lineage>
</organism>
<gene>
    <name evidence="1" type="ORF">BGC07_16565</name>
</gene>
<dbReference type="RefSeq" id="WP_069314174.1">
    <property type="nucleotide sequence ID" value="NZ_MDTU01000003.1"/>
</dbReference>
<keyword evidence="2" id="KW-1185">Reference proteome</keyword>
<reference evidence="1 2" key="1">
    <citation type="submission" date="2016-08" db="EMBL/GenBank/DDBJ databases">
        <title>Draft genome sequence of Candidatus Piscirickettsia litoralis, from seawater.</title>
        <authorList>
            <person name="Wan X."/>
            <person name="Lee A.J."/>
            <person name="Hou S."/>
            <person name="Donachie S.P."/>
        </authorList>
    </citation>
    <scope>NUCLEOTIDE SEQUENCE [LARGE SCALE GENOMIC DNA]</scope>
    <source>
        <strain evidence="1 2">Y2</strain>
    </source>
</reference>
<dbReference type="Proteomes" id="UP000094329">
    <property type="component" value="Unassembled WGS sequence"/>
</dbReference>
<evidence type="ECO:0000313" key="2">
    <source>
        <dbReference type="Proteomes" id="UP000094329"/>
    </source>
</evidence>
<proteinExistence type="predicted"/>
<protein>
    <submittedName>
        <fullName evidence="1">Uncharacterized protein</fullName>
    </submittedName>
</protein>
<comment type="caution">
    <text evidence="1">The sequence shown here is derived from an EMBL/GenBank/DDBJ whole genome shotgun (WGS) entry which is preliminary data.</text>
</comment>
<sequence>MKTIRKGDEMDAFIAEIFERNRQNKERQTARYLSQLDFKFQYNALATIHDFLGTKESERERARQELCDRYGVDAVEAKALFF</sequence>
<evidence type="ECO:0000313" key="1">
    <source>
        <dbReference type="EMBL" id="ODN41381.1"/>
    </source>
</evidence>
<accession>A0ABX2ZXQ5</accession>
<dbReference type="EMBL" id="MDTU01000003">
    <property type="protein sequence ID" value="ODN41381.1"/>
    <property type="molecule type" value="Genomic_DNA"/>
</dbReference>